<keyword evidence="4" id="KW-0472">Membrane</keyword>
<feature type="domain" description="SusD-like N-terminal" evidence="7">
    <location>
        <begin position="115"/>
        <end position="252"/>
    </location>
</feature>
<name>A0A023BQ08_9FLAO</name>
<keyword evidence="9" id="KW-1185">Reference proteome</keyword>
<evidence type="ECO:0000256" key="1">
    <source>
        <dbReference type="ARBA" id="ARBA00004442"/>
    </source>
</evidence>
<evidence type="ECO:0000256" key="2">
    <source>
        <dbReference type="ARBA" id="ARBA00006275"/>
    </source>
</evidence>
<keyword evidence="3" id="KW-0732">Signal</keyword>
<dbReference type="SUPFAM" id="SSF48452">
    <property type="entry name" value="TPR-like"/>
    <property type="match status" value="1"/>
</dbReference>
<dbReference type="InterPro" id="IPR011990">
    <property type="entry name" value="TPR-like_helical_dom_sf"/>
</dbReference>
<evidence type="ECO:0000256" key="3">
    <source>
        <dbReference type="ARBA" id="ARBA00022729"/>
    </source>
</evidence>
<dbReference type="GO" id="GO:0009279">
    <property type="term" value="C:cell outer membrane"/>
    <property type="evidence" value="ECO:0007669"/>
    <property type="project" value="UniProtKB-SubCell"/>
</dbReference>
<dbReference type="PROSITE" id="PS51257">
    <property type="entry name" value="PROKAR_LIPOPROTEIN"/>
    <property type="match status" value="1"/>
</dbReference>
<organism evidence="8 9">
    <name type="scientific">Aquimarina atlantica</name>
    <dbReference type="NCBI Taxonomy" id="1317122"/>
    <lineage>
        <taxon>Bacteria</taxon>
        <taxon>Pseudomonadati</taxon>
        <taxon>Bacteroidota</taxon>
        <taxon>Flavobacteriia</taxon>
        <taxon>Flavobacteriales</taxon>
        <taxon>Flavobacteriaceae</taxon>
        <taxon>Aquimarina</taxon>
    </lineage>
</organism>
<accession>A0A023BQ08</accession>
<comment type="subcellular location">
    <subcellularLocation>
        <location evidence="1">Cell outer membrane</location>
    </subcellularLocation>
</comment>
<evidence type="ECO:0000313" key="9">
    <source>
        <dbReference type="Proteomes" id="UP000023541"/>
    </source>
</evidence>
<evidence type="ECO:0000256" key="4">
    <source>
        <dbReference type="ARBA" id="ARBA00023136"/>
    </source>
</evidence>
<dbReference type="InterPro" id="IPR012944">
    <property type="entry name" value="SusD_RagB_dom"/>
</dbReference>
<dbReference type="Gene3D" id="1.25.40.390">
    <property type="match status" value="1"/>
</dbReference>
<dbReference type="RefSeq" id="WP_034245667.1">
    <property type="nucleotide sequence ID" value="NZ_AQRA01000009.1"/>
</dbReference>
<dbReference type="Proteomes" id="UP000023541">
    <property type="component" value="Unassembled WGS sequence"/>
</dbReference>
<dbReference type="Gene3D" id="1.10.3780.10">
    <property type="entry name" value="SusD-like"/>
    <property type="match status" value="1"/>
</dbReference>
<feature type="domain" description="RagB/SusD" evidence="6">
    <location>
        <begin position="397"/>
        <end position="555"/>
    </location>
</feature>
<comment type="similarity">
    <text evidence="2">Belongs to the SusD family.</text>
</comment>
<dbReference type="AlphaFoldDB" id="A0A023BQ08"/>
<dbReference type="eggNOG" id="COG3637">
    <property type="taxonomic scope" value="Bacteria"/>
</dbReference>
<protein>
    <submittedName>
        <fullName evidence="8">Membrane protein</fullName>
    </submittedName>
</protein>
<dbReference type="InterPro" id="IPR033985">
    <property type="entry name" value="SusD-like_N"/>
</dbReference>
<dbReference type="STRING" id="1317122.ATO12_24760"/>
<sequence length="556" mass="61671">MKLYKIFLYAFLSIGIFTSCEGDLDIELEDDDDLLASDVFNTREDYLKALGGVYANLSLVGLDVDANGDPNQSNLAGIDAGTSQYVRGLFSMQDVSTDEVIWTYENDPGIREIQRNTWDANNVIVLGFWARATFEISLANEFLRQTTDAKLDERGVSATLRTEIKTFRAEARVLRALAYYHLMDLYGRAPFATENDAVGFIRVQEIKGQALFDYIEKELLEANADLLDVNPGQNYARADKGVAKMILAKIYLNAEVYLGAGNGRYAECLQTTQEIINSGYSLTPNYLYNFIADNDANGAQNEIIFPIVGDGANVRNFGGASIIIQGQQNADGFKPTPASLGVQGFTTLYRARRQFSELFVTDPVFQNDNRNTLVTQDISSDPANTDPPVDRPIEIGSDFTDFSKGYLVSKYSNIKSTGEAGQSVRFVDTDFPLFRLADAYLMYAEAHLRNGGGDRATALGYVNALRERAFGDMSGNIADAELTLDFILDERARELYWEAHRRQDLIRFGKYTGGTYNWRYKGGTPNGSSISDNFKLFPVPASSRAANPNLGQNTGF</sequence>
<evidence type="ECO:0000259" key="6">
    <source>
        <dbReference type="Pfam" id="PF07980"/>
    </source>
</evidence>
<dbReference type="Pfam" id="PF07980">
    <property type="entry name" value="SusD_RagB"/>
    <property type="match status" value="1"/>
</dbReference>
<dbReference type="EMBL" id="AQRA01000009">
    <property type="protein sequence ID" value="EZH72147.1"/>
    <property type="molecule type" value="Genomic_DNA"/>
</dbReference>
<keyword evidence="5" id="KW-0998">Cell outer membrane</keyword>
<reference evidence="8 9" key="1">
    <citation type="submission" date="2014-04" db="EMBL/GenBank/DDBJ databases">
        <title>Aquimarina sp. 22II-S11-z7 Genome Sequencing.</title>
        <authorList>
            <person name="Lai Q."/>
        </authorList>
    </citation>
    <scope>NUCLEOTIDE SEQUENCE [LARGE SCALE GENOMIC DNA]</scope>
    <source>
        <strain evidence="8 9">22II-S11-z7</strain>
    </source>
</reference>
<dbReference type="Gene3D" id="1.25.40.10">
    <property type="entry name" value="Tetratricopeptide repeat domain"/>
    <property type="match status" value="1"/>
</dbReference>
<dbReference type="OrthoDB" id="5694214at2"/>
<comment type="caution">
    <text evidence="8">The sequence shown here is derived from an EMBL/GenBank/DDBJ whole genome shotgun (WGS) entry which is preliminary data.</text>
</comment>
<gene>
    <name evidence="8" type="ORF">ATO12_24760</name>
</gene>
<evidence type="ECO:0000256" key="5">
    <source>
        <dbReference type="ARBA" id="ARBA00023237"/>
    </source>
</evidence>
<proteinExistence type="inferred from homology"/>
<evidence type="ECO:0000313" key="8">
    <source>
        <dbReference type="EMBL" id="EZH72147.1"/>
    </source>
</evidence>
<evidence type="ECO:0000259" key="7">
    <source>
        <dbReference type="Pfam" id="PF14322"/>
    </source>
</evidence>
<dbReference type="Pfam" id="PF14322">
    <property type="entry name" value="SusD-like_3"/>
    <property type="match status" value="1"/>
</dbReference>